<accession>A0A2S7YDQ9</accession>
<dbReference type="AlphaFoldDB" id="A0A2S7YDQ9"/>
<feature type="compositionally biased region" description="Basic residues" evidence="1">
    <location>
        <begin position="880"/>
        <end position="895"/>
    </location>
</feature>
<feature type="compositionally biased region" description="Polar residues" evidence="1">
    <location>
        <begin position="787"/>
        <end position="802"/>
    </location>
</feature>
<evidence type="ECO:0000313" key="2">
    <source>
        <dbReference type="EMBL" id="PQK14073.1"/>
    </source>
</evidence>
<dbReference type="OrthoDB" id="4207369at2759"/>
<feature type="compositionally biased region" description="Basic and acidic residues" evidence="1">
    <location>
        <begin position="640"/>
        <end position="652"/>
    </location>
</feature>
<feature type="compositionally biased region" description="Polar residues" evidence="1">
    <location>
        <begin position="660"/>
        <end position="672"/>
    </location>
</feature>
<sequence length="1109" mass="121632">MDTNAQRRNGFAVGTERISYSVPKSFFPLQDATTSSTTTDSSKTATQTWSNYLAGQRAKTQYRAWSRVEIPSHSACNFARTVMKRIGLPIPWNASAQTIPPPVAPIHIDFSLLADDGMPKRRVVRRLDSYEASSEEWQVGGKPFSSLAMLGLQLQAKAEVADCLRTYPTSTTQAEARQRRDGHYVQVIPQKRRTGMEHSAGNRLGTYIKAMELPKSTPHFRMPRRRFSPLPRPQATSPTLSPIALFTPNKEPVTPAAVMEPPRDMSDAKSPTKRSPRHTSPPIKNDGPRISEPAVKLLPATTPKIEPSPTKSVSPPPATPLGEKRRLRSILGTPSTFPKTAPFGNAFAGMRRHSAMRPSGAVPFSLSPIKLLATPCPSHRIVKRQNWLSPTKRTFPVAETPSRSVAEEPKTPRIFSNISYMTADVPSPIAFVSTLFPDSPVKRSIDLQSATPQKPADFEFGTASPAFNAVTWLNNVDTTPRPVASLKKSSRRLSEPLIRGCLKGQNRRQTMSPQKLGYQAEDTFAGLQGRSLGDRSSSRRQTISPKKLIFNGSDGLFSPAKKAGQPLTASVELKSSPSPGLHRVQKRRVSFGSKGRAALRQAKEVVKIDMRQNSDIFGSKPVLLSSSPGLSAALPSITESGHEVESSDEPAKPRLFSPSAEAQSRKAAQQTACLQTPTKLSQVAVQDASPVPIVGSPKAALGIIESLSAIDSLQASIEERKEVPGAEPRAISQSPSPVTSTSVSFFPRKQKLSPSPTLNLTFTPVNSRSPSALEASVLAEESIPESPLTNTTEIVETVTANSHDYDSPGRDYMREFIRRSRPKRSSTTETGSPVGITVKRQPLGAKSPNTESPSKNKRKLEKEHDEHESPLKRASDASPRKVRRYGGNISRKRTATKADGDEDEQIETLEVTTVTDAAKNVEEQHVNTESDSKSRRSSRLRNQTRLPSAKSAIPTPIKLGRSSGPMLNSAVRSEQQDLKTQTRRNTLRNKGRSEQPAQFLARQQAEGQAEPEPLERDSESDKERRKCVNWNNPLAMYQEEVQRKETVTPKKGKSAKPKTVQMSGIAKPSTRAKTTADKERTARLAEHFGMVSNGTPAKPQRSTRSRMRM</sequence>
<feature type="compositionally biased region" description="Basic residues" evidence="1">
    <location>
        <begin position="981"/>
        <end position="990"/>
    </location>
</feature>
<name>A0A2S7YDQ9_BEABA</name>
<feature type="region of interest" description="Disordered" evidence="1">
    <location>
        <begin position="637"/>
        <end position="672"/>
    </location>
</feature>
<feature type="compositionally biased region" description="Basic and acidic residues" evidence="1">
    <location>
        <begin position="1013"/>
        <end position="1026"/>
    </location>
</feature>
<feature type="compositionally biased region" description="Basic and acidic residues" evidence="1">
    <location>
        <begin position="1074"/>
        <end position="1086"/>
    </location>
</feature>
<feature type="compositionally biased region" description="Low complexity" evidence="1">
    <location>
        <begin position="734"/>
        <end position="747"/>
    </location>
</feature>
<gene>
    <name evidence="2" type="ORF">BB8028_0004g10040</name>
</gene>
<feature type="region of interest" description="Disordered" evidence="1">
    <location>
        <begin position="219"/>
        <end position="322"/>
    </location>
</feature>
<dbReference type="EMBL" id="JRHA01000004">
    <property type="protein sequence ID" value="PQK14073.1"/>
    <property type="molecule type" value="Genomic_DNA"/>
</dbReference>
<feature type="compositionally biased region" description="Polar residues" evidence="1">
    <location>
        <begin position="752"/>
        <end position="770"/>
    </location>
</feature>
<evidence type="ECO:0000313" key="3">
    <source>
        <dbReference type="Proteomes" id="UP000237441"/>
    </source>
</evidence>
<feature type="compositionally biased region" description="Basic and acidic residues" evidence="1">
    <location>
        <begin position="803"/>
        <end position="818"/>
    </location>
</feature>
<comment type="caution">
    <text evidence="2">The sequence shown here is derived from an EMBL/GenBank/DDBJ whole genome shotgun (WGS) entry which is preliminary data.</text>
</comment>
<reference evidence="2 3" key="1">
    <citation type="submission" date="2016-07" db="EMBL/GenBank/DDBJ databases">
        <title>Comparative genomics of the entomopathogenic fungus Beauveria bassiana.</title>
        <authorList>
            <person name="Valero Jimenez C.A."/>
            <person name="Zwaan B.J."/>
            <person name="Van Kan J.A."/>
            <person name="Takken W."/>
            <person name="Debets A.J."/>
            <person name="Schoustra S.E."/>
            <person name="Koenraadt C.J."/>
        </authorList>
    </citation>
    <scope>NUCLEOTIDE SEQUENCE [LARGE SCALE GENOMIC DNA]</scope>
    <source>
        <strain evidence="2 3">ARSEF 8028</strain>
    </source>
</reference>
<organism evidence="2 3">
    <name type="scientific">Beauveria bassiana</name>
    <name type="common">White muscardine disease fungus</name>
    <name type="synonym">Tritirachium shiotae</name>
    <dbReference type="NCBI Taxonomy" id="176275"/>
    <lineage>
        <taxon>Eukaryota</taxon>
        <taxon>Fungi</taxon>
        <taxon>Dikarya</taxon>
        <taxon>Ascomycota</taxon>
        <taxon>Pezizomycotina</taxon>
        <taxon>Sordariomycetes</taxon>
        <taxon>Hypocreomycetidae</taxon>
        <taxon>Hypocreales</taxon>
        <taxon>Cordycipitaceae</taxon>
        <taxon>Beauveria</taxon>
    </lineage>
</organism>
<feature type="compositionally biased region" description="Basic and acidic residues" evidence="1">
    <location>
        <begin position="860"/>
        <end position="879"/>
    </location>
</feature>
<feature type="region of interest" description="Disordered" evidence="1">
    <location>
        <begin position="724"/>
        <end position="1109"/>
    </location>
</feature>
<protein>
    <submittedName>
        <fullName evidence="2">Uncharacterized protein</fullName>
    </submittedName>
</protein>
<evidence type="ECO:0000256" key="1">
    <source>
        <dbReference type="SAM" id="MobiDB-lite"/>
    </source>
</evidence>
<dbReference type="Proteomes" id="UP000237441">
    <property type="component" value="Unassembled WGS sequence"/>
</dbReference>
<proteinExistence type="predicted"/>
<feature type="compositionally biased region" description="Basic and acidic residues" evidence="1">
    <location>
        <begin position="919"/>
        <end position="934"/>
    </location>
</feature>